<evidence type="ECO:0000313" key="3">
    <source>
        <dbReference type="Proteomes" id="UP000256379"/>
    </source>
</evidence>
<dbReference type="InterPro" id="IPR006674">
    <property type="entry name" value="HD_domain"/>
</dbReference>
<dbReference type="Gene3D" id="1.10.3210.10">
    <property type="entry name" value="Hypothetical protein af1432"/>
    <property type="match status" value="2"/>
</dbReference>
<organism evidence="2 3">
    <name type="scientific">Helicobacter didelphidarum</name>
    <dbReference type="NCBI Taxonomy" id="2040648"/>
    <lineage>
        <taxon>Bacteria</taxon>
        <taxon>Pseudomonadati</taxon>
        <taxon>Campylobacterota</taxon>
        <taxon>Epsilonproteobacteria</taxon>
        <taxon>Campylobacterales</taxon>
        <taxon>Helicobacteraceae</taxon>
        <taxon>Helicobacter</taxon>
    </lineage>
</organism>
<reference evidence="2 3" key="1">
    <citation type="submission" date="2018-04" db="EMBL/GenBank/DDBJ databases">
        <title>Novel Campyloabacter and Helicobacter Species and Strains.</title>
        <authorList>
            <person name="Mannion A.J."/>
            <person name="Shen Z."/>
            <person name="Fox J.G."/>
        </authorList>
    </citation>
    <scope>NUCLEOTIDE SEQUENCE [LARGE SCALE GENOMIC DNA]</scope>
    <source>
        <strain evidence="2 3">MIT 17-337</strain>
    </source>
</reference>
<name>A0A3D8ILS7_9HELI</name>
<dbReference type="OrthoDB" id="48898at2"/>
<gene>
    <name evidence="2" type="ORF">CQA53_05340</name>
</gene>
<protein>
    <submittedName>
        <fullName evidence="2">Competence protein ComGF</fullName>
    </submittedName>
</protein>
<dbReference type="RefSeq" id="WP_115542993.1">
    <property type="nucleotide sequence ID" value="NZ_NXLQ01000009.1"/>
</dbReference>
<sequence>MKQNRQLKQSNLNKKLLQRLFISASIQRWNDKATPLEFVELDKQAHKIILAYIFAKYEENEGIKINYTTLIEQFLFEFFERVVLTDIKPPIFHKLKKVHGGKLAEFVESQLKDDLGNFAFFDSMRDYLANKNEKIETKILHAAHFYASKWEFDIIYHFNPKLYDVENIRHIIDSQNENFYDLIGMKNLILHQDIREVVGMFAELRFQKRWSQTPRIPQTSVLGHTLMVAICGYLLSLDLQLCERTQINHFFAGLFHDLPEILTRDIISPIKKSVEGLDELLKIIEQEEMQSKILNKLPQFIQKDIIYWTENEFHNKYKIDNKVIYNIDSTTLLTNFNHNRFDTICGELLKFCDKLTAFLEARISILHGVSSSDLVNGSEAIYEELLHKEILGVKLGVVVREFMEK</sequence>
<keyword evidence="3" id="KW-1185">Reference proteome</keyword>
<feature type="domain" description="HD" evidence="1">
    <location>
        <begin position="202"/>
        <end position="381"/>
    </location>
</feature>
<dbReference type="Pfam" id="PF13023">
    <property type="entry name" value="HD_3"/>
    <property type="match status" value="1"/>
</dbReference>
<comment type="caution">
    <text evidence="2">The sequence shown here is derived from an EMBL/GenBank/DDBJ whole genome shotgun (WGS) entry which is preliminary data.</text>
</comment>
<dbReference type="AlphaFoldDB" id="A0A3D8ILS7"/>
<proteinExistence type="predicted"/>
<dbReference type="EMBL" id="NXLQ01000009">
    <property type="protein sequence ID" value="RDU65876.1"/>
    <property type="molecule type" value="Genomic_DNA"/>
</dbReference>
<dbReference type="Proteomes" id="UP000256379">
    <property type="component" value="Unassembled WGS sequence"/>
</dbReference>
<dbReference type="SUPFAM" id="SSF109604">
    <property type="entry name" value="HD-domain/PDEase-like"/>
    <property type="match status" value="1"/>
</dbReference>
<accession>A0A3D8ILS7</accession>
<evidence type="ECO:0000259" key="1">
    <source>
        <dbReference type="Pfam" id="PF13023"/>
    </source>
</evidence>
<evidence type="ECO:0000313" key="2">
    <source>
        <dbReference type="EMBL" id="RDU65876.1"/>
    </source>
</evidence>